<name>A0A161Q9M0_9FIRM</name>
<reference evidence="7 8" key="1">
    <citation type="submission" date="2015-12" db="EMBL/GenBank/DDBJ databases">
        <title>Draft genome of Thermovenabulum gondwanense isolated from a red thermophilic microbial mat colonisisng an outflow channel of a bore well.</title>
        <authorList>
            <person name="Patel B.K."/>
        </authorList>
    </citation>
    <scope>NUCLEOTIDE SEQUENCE [LARGE SCALE GENOMIC DNA]</scope>
    <source>
        <strain evidence="7 8">R270</strain>
    </source>
</reference>
<evidence type="ECO:0000313" key="8">
    <source>
        <dbReference type="Proteomes" id="UP000075737"/>
    </source>
</evidence>
<keyword evidence="8" id="KW-1185">Reference proteome</keyword>
<feature type="transmembrane region" description="Helical" evidence="6">
    <location>
        <begin position="44"/>
        <end position="63"/>
    </location>
</feature>
<feature type="transmembrane region" description="Helical" evidence="6">
    <location>
        <begin position="238"/>
        <end position="256"/>
    </location>
</feature>
<evidence type="ECO:0008006" key="9">
    <source>
        <dbReference type="Google" id="ProtNLM"/>
    </source>
</evidence>
<feature type="transmembrane region" description="Helical" evidence="6">
    <location>
        <begin position="70"/>
        <end position="91"/>
    </location>
</feature>
<evidence type="ECO:0000256" key="3">
    <source>
        <dbReference type="ARBA" id="ARBA00022692"/>
    </source>
</evidence>
<dbReference type="Pfam" id="PF02653">
    <property type="entry name" value="BPD_transp_2"/>
    <property type="match status" value="1"/>
</dbReference>
<protein>
    <recommendedName>
        <fullName evidence="9">Ribose import permease protein RbsC</fullName>
    </recommendedName>
</protein>
<dbReference type="EMBL" id="LOHZ01000043">
    <property type="protein sequence ID" value="KYO64360.1"/>
    <property type="molecule type" value="Genomic_DNA"/>
</dbReference>
<feature type="transmembrane region" description="Helical" evidence="6">
    <location>
        <begin position="97"/>
        <end position="117"/>
    </location>
</feature>
<keyword evidence="4 6" id="KW-1133">Transmembrane helix</keyword>
<feature type="transmembrane region" description="Helical" evidence="6">
    <location>
        <begin position="262"/>
        <end position="282"/>
    </location>
</feature>
<dbReference type="OrthoDB" id="5499919at2"/>
<evidence type="ECO:0000256" key="1">
    <source>
        <dbReference type="ARBA" id="ARBA00004651"/>
    </source>
</evidence>
<evidence type="ECO:0000256" key="5">
    <source>
        <dbReference type="ARBA" id="ARBA00023136"/>
    </source>
</evidence>
<evidence type="ECO:0000256" key="6">
    <source>
        <dbReference type="SAM" id="Phobius"/>
    </source>
</evidence>
<dbReference type="RefSeq" id="WP_068749213.1">
    <property type="nucleotide sequence ID" value="NZ_LOHZ01000043.1"/>
</dbReference>
<keyword evidence="3 6" id="KW-0812">Transmembrane</keyword>
<dbReference type="GO" id="GO:0005886">
    <property type="term" value="C:plasma membrane"/>
    <property type="evidence" value="ECO:0007669"/>
    <property type="project" value="UniProtKB-SubCell"/>
</dbReference>
<dbReference type="AlphaFoldDB" id="A0A161Q9M0"/>
<dbReference type="PANTHER" id="PTHR32196">
    <property type="entry name" value="ABC TRANSPORTER PERMEASE PROTEIN YPHD-RELATED-RELATED"/>
    <property type="match status" value="1"/>
</dbReference>
<dbReference type="GO" id="GO:0022857">
    <property type="term" value="F:transmembrane transporter activity"/>
    <property type="evidence" value="ECO:0007669"/>
    <property type="project" value="InterPro"/>
</dbReference>
<evidence type="ECO:0000256" key="2">
    <source>
        <dbReference type="ARBA" id="ARBA00022475"/>
    </source>
</evidence>
<feature type="transmembrane region" description="Helical" evidence="6">
    <location>
        <begin position="294"/>
        <end position="312"/>
    </location>
</feature>
<accession>A0A161Q9M0</accession>
<dbReference type="Proteomes" id="UP000075737">
    <property type="component" value="Unassembled WGS sequence"/>
</dbReference>
<comment type="caution">
    <text evidence="7">The sequence shown here is derived from an EMBL/GenBank/DDBJ whole genome shotgun (WGS) entry which is preliminary data.</text>
</comment>
<evidence type="ECO:0000256" key="4">
    <source>
        <dbReference type="ARBA" id="ARBA00022989"/>
    </source>
</evidence>
<evidence type="ECO:0000313" key="7">
    <source>
        <dbReference type="EMBL" id="KYO64360.1"/>
    </source>
</evidence>
<feature type="transmembrane region" description="Helical" evidence="6">
    <location>
        <begin position="12"/>
        <end position="32"/>
    </location>
</feature>
<dbReference type="PANTHER" id="PTHR32196:SF15">
    <property type="entry name" value="SUGAR ABC TRANSPORTER PERMEASE PROTEIN"/>
    <property type="match status" value="1"/>
</dbReference>
<gene>
    <name evidence="7" type="ORF">ATZ99_21200</name>
</gene>
<feature type="transmembrane region" description="Helical" evidence="6">
    <location>
        <begin position="189"/>
        <end position="208"/>
    </location>
</feature>
<dbReference type="STRING" id="520767.ATZ99_21200"/>
<keyword evidence="5 6" id="KW-0472">Membrane</keyword>
<feature type="transmembrane region" description="Helical" evidence="6">
    <location>
        <begin position="129"/>
        <end position="148"/>
    </location>
</feature>
<keyword evidence="2" id="KW-1003">Cell membrane</keyword>
<dbReference type="InterPro" id="IPR001851">
    <property type="entry name" value="ABC_transp_permease"/>
</dbReference>
<comment type="subcellular location">
    <subcellularLocation>
        <location evidence="1">Cell membrane</location>
        <topology evidence="1">Multi-pass membrane protein</topology>
    </subcellularLocation>
</comment>
<organism evidence="7 8">
    <name type="scientific">Thermovenabulum gondwanense</name>
    <dbReference type="NCBI Taxonomy" id="520767"/>
    <lineage>
        <taxon>Bacteria</taxon>
        <taxon>Bacillati</taxon>
        <taxon>Bacillota</taxon>
        <taxon>Clostridia</taxon>
        <taxon>Thermosediminibacterales</taxon>
        <taxon>Thermosediminibacteraceae</taxon>
        <taxon>Thermovenabulum</taxon>
    </lineage>
</organism>
<proteinExistence type="predicted"/>
<sequence>MKGLWKKLIDRYGYPKVFISILLFVLLIIAIIQKQNIYGLLRDSLVRIGMNSVLVLAMVPSIVSGTGLNFALSIGIVCGILAGCITIEMNIIGLKGFLTAVMLSIPLSVIAGYLYAMLLNRVKGDEMTVGTYMGFSVVSVMCIAWLLLPFKNPEMVWAIGGKGLRTTITLAGKYDKVLDRLIKIPGLDLPLGTLLFFAFCCLLMWLFLKSKTGIAMMAAGSNPIFAKASGIDVDKQRTIGTILSMVLGGIGILVYAQSYGFFQLYTGPLMMPFAAISAILIGGATARKANISNVISGVILFQALLTIALPVINKMMPEGNLSEVVRIIVSNGVILYALTKVGGND</sequence>